<evidence type="ECO:0000256" key="1">
    <source>
        <dbReference type="SAM" id="SignalP"/>
    </source>
</evidence>
<proteinExistence type="predicted"/>
<dbReference type="Proteomes" id="UP000030745">
    <property type="component" value="Unassembled WGS sequence"/>
</dbReference>
<name>A0A067C9D8_SAPPC</name>
<feature type="chain" id="PRO_5012520040" evidence="1">
    <location>
        <begin position="16"/>
        <end position="305"/>
    </location>
</feature>
<reference evidence="2 3" key="1">
    <citation type="journal article" date="2013" name="PLoS Genet.">
        <title>Distinctive expansion of potential virulence genes in the genome of the oomycete fish pathogen Saprolegnia parasitica.</title>
        <authorList>
            <person name="Jiang R.H."/>
            <person name="de Bruijn I."/>
            <person name="Haas B.J."/>
            <person name="Belmonte R."/>
            <person name="Lobach L."/>
            <person name="Christie J."/>
            <person name="van den Ackerveken G."/>
            <person name="Bottin A."/>
            <person name="Bulone V."/>
            <person name="Diaz-Moreno S.M."/>
            <person name="Dumas B."/>
            <person name="Fan L."/>
            <person name="Gaulin E."/>
            <person name="Govers F."/>
            <person name="Grenville-Briggs L.J."/>
            <person name="Horner N.R."/>
            <person name="Levin J.Z."/>
            <person name="Mammella M."/>
            <person name="Meijer H.J."/>
            <person name="Morris P."/>
            <person name="Nusbaum C."/>
            <person name="Oome S."/>
            <person name="Phillips A.J."/>
            <person name="van Rooyen D."/>
            <person name="Rzeszutek E."/>
            <person name="Saraiva M."/>
            <person name="Secombes C.J."/>
            <person name="Seidl M.F."/>
            <person name="Snel B."/>
            <person name="Stassen J.H."/>
            <person name="Sykes S."/>
            <person name="Tripathy S."/>
            <person name="van den Berg H."/>
            <person name="Vega-Arreguin J.C."/>
            <person name="Wawra S."/>
            <person name="Young S.K."/>
            <person name="Zeng Q."/>
            <person name="Dieguez-Uribeondo J."/>
            <person name="Russ C."/>
            <person name="Tyler B.M."/>
            <person name="van West P."/>
        </authorList>
    </citation>
    <scope>NUCLEOTIDE SEQUENCE [LARGE SCALE GENOMIC DNA]</scope>
    <source>
        <strain evidence="2 3">CBS 223.65</strain>
    </source>
</reference>
<gene>
    <name evidence="2" type="ORF">SPRG_11525</name>
</gene>
<dbReference type="GeneID" id="24133556"/>
<dbReference type="VEuPathDB" id="FungiDB:SPRG_11525"/>
<accession>A0A067C9D8</accession>
<dbReference type="RefSeq" id="XP_012205919.1">
    <property type="nucleotide sequence ID" value="XM_012350529.1"/>
</dbReference>
<sequence>MLLAWLATVAVAVLGYDLAASVLQPPPIRAGSAYSPTHANVSIYVGANLSLADFDATKRIFLNVLADMMAVDASNVRITHIETPSLEPTARGSFALTLAVDYLVSYACSSVDGSVVVASLDLRANLSTPEASATCNLLPTCSGLCIAVGPPAVDFREQSKRMRQGLELGYATQTGEWLTLREIASYFHLYPNETVHALQLDSRSSVAPLPSAYLAIDVALRDADGADALAVVFAIVESLRANALPMLARNVRSLPLTPVPHDVYGVESVTLLRITMTDASVLRRSSIGAAVQTGAWRALLPTHLV</sequence>
<protein>
    <submittedName>
        <fullName evidence="2">Uncharacterized protein</fullName>
    </submittedName>
</protein>
<organism evidence="2 3">
    <name type="scientific">Saprolegnia parasitica (strain CBS 223.65)</name>
    <dbReference type="NCBI Taxonomy" id="695850"/>
    <lineage>
        <taxon>Eukaryota</taxon>
        <taxon>Sar</taxon>
        <taxon>Stramenopiles</taxon>
        <taxon>Oomycota</taxon>
        <taxon>Saprolegniomycetes</taxon>
        <taxon>Saprolegniales</taxon>
        <taxon>Saprolegniaceae</taxon>
        <taxon>Saprolegnia</taxon>
    </lineage>
</organism>
<dbReference type="AlphaFoldDB" id="A0A067C9D8"/>
<dbReference type="EMBL" id="KK583254">
    <property type="protein sequence ID" value="KDO23432.1"/>
    <property type="molecule type" value="Genomic_DNA"/>
</dbReference>
<keyword evidence="1" id="KW-0732">Signal</keyword>
<evidence type="ECO:0000313" key="3">
    <source>
        <dbReference type="Proteomes" id="UP000030745"/>
    </source>
</evidence>
<keyword evidence="3" id="KW-1185">Reference proteome</keyword>
<dbReference type="KEGG" id="spar:SPRG_11525"/>
<evidence type="ECO:0000313" key="2">
    <source>
        <dbReference type="EMBL" id="KDO23432.1"/>
    </source>
</evidence>
<feature type="signal peptide" evidence="1">
    <location>
        <begin position="1"/>
        <end position="15"/>
    </location>
</feature>
<dbReference type="STRING" id="695850.A0A067C9D8"/>